<reference evidence="3 4" key="1">
    <citation type="submission" date="2016-07" db="EMBL/GenBank/DDBJ databases">
        <title>Genome and transcriptome analysis of iron-reducing fermentative bacteria Anoxybacter fermentans.</title>
        <authorList>
            <person name="Zeng X."/>
            <person name="Shao Z."/>
        </authorList>
    </citation>
    <scope>NUCLEOTIDE SEQUENCE [LARGE SCALE GENOMIC DNA]</scope>
    <source>
        <strain evidence="3 4">DY22613</strain>
    </source>
</reference>
<evidence type="ECO:0000313" key="3">
    <source>
        <dbReference type="EMBL" id="AZR73625.1"/>
    </source>
</evidence>
<evidence type="ECO:0000256" key="1">
    <source>
        <dbReference type="ARBA" id="ARBA00010888"/>
    </source>
</evidence>
<keyword evidence="4" id="KW-1185">Reference proteome</keyword>
<dbReference type="AlphaFoldDB" id="A0A3Q9HR70"/>
<dbReference type="PIRSF" id="PIRSF037258">
    <property type="entry name" value="DUF965_bac"/>
    <property type="match status" value="1"/>
</dbReference>
<gene>
    <name evidence="3" type="ORF">BBF96_09630</name>
</gene>
<name>A0A3Q9HR70_9FIRM</name>
<comment type="similarity">
    <text evidence="1 2">Belongs to the UPF0297 family.</text>
</comment>
<dbReference type="NCBIfam" id="NF003997">
    <property type="entry name" value="PRK05473.1"/>
    <property type="match status" value="1"/>
</dbReference>
<proteinExistence type="inferred from homology"/>
<dbReference type="HAMAP" id="MF_01507">
    <property type="entry name" value="UPF0297"/>
    <property type="match status" value="1"/>
</dbReference>
<dbReference type="OrthoDB" id="9796303at2"/>
<accession>A0A3Q9HR70</accession>
<protein>
    <recommendedName>
        <fullName evidence="2">UPF0297 protein BBF96_09630</fullName>
    </recommendedName>
</protein>
<evidence type="ECO:0000256" key="2">
    <source>
        <dbReference type="HAMAP-Rule" id="MF_01507"/>
    </source>
</evidence>
<dbReference type="RefSeq" id="WP_127016967.1">
    <property type="nucleotide sequence ID" value="NZ_CP016379.1"/>
</dbReference>
<evidence type="ECO:0000313" key="4">
    <source>
        <dbReference type="Proteomes" id="UP000267250"/>
    </source>
</evidence>
<dbReference type="KEGG" id="aft:BBF96_09630"/>
<dbReference type="InterPro" id="IPR009309">
    <property type="entry name" value="IreB"/>
</dbReference>
<dbReference type="PANTHER" id="PTHR40067">
    <property type="entry name" value="UPF0297 PROTEIN YRZL"/>
    <property type="match status" value="1"/>
</dbReference>
<dbReference type="Proteomes" id="UP000267250">
    <property type="component" value="Chromosome"/>
</dbReference>
<dbReference type="Pfam" id="PF06135">
    <property type="entry name" value="IreB"/>
    <property type="match status" value="1"/>
</dbReference>
<dbReference type="EMBL" id="CP016379">
    <property type="protein sequence ID" value="AZR73625.1"/>
    <property type="molecule type" value="Genomic_DNA"/>
</dbReference>
<sequence length="90" mass="10566">MNNNYKQDQTMMFKVKKDEEVSEVGRVLKQVFNALKEKGYNPINQIVGYILSGDPAYITSYKNARSLIRSLERDELIEELVRSYLEKNME</sequence>
<dbReference type="PANTHER" id="PTHR40067:SF1">
    <property type="entry name" value="UPF0297 PROTEIN YRZL"/>
    <property type="match status" value="1"/>
</dbReference>
<organism evidence="3 4">
    <name type="scientific">Anoxybacter fermentans</name>
    <dbReference type="NCBI Taxonomy" id="1323375"/>
    <lineage>
        <taxon>Bacteria</taxon>
        <taxon>Bacillati</taxon>
        <taxon>Bacillota</taxon>
        <taxon>Clostridia</taxon>
        <taxon>Halanaerobiales</taxon>
        <taxon>Anoxybacter</taxon>
    </lineage>
</organism>